<name>A0ABT3KV75_9BURK</name>
<feature type="domain" description="Bacterial Ig-like" evidence="3">
    <location>
        <begin position="2961"/>
        <end position="3062"/>
    </location>
</feature>
<sequence>MATSTTALTATITISDNKLSLGERATVTITFSEAIRASSFTTDDLTVGGGAQLSDLRSTDRGTTWQVTLTAPGNPDPDFTNPGTVRDSTGNRIRVNLAGVVTNRASQAGVGEAVSTVTYDFDARRPTATITLADSLLTAGESTTVTFAFSEPVTGFDASDVNLSNANGTLGPLTANADGRTWTATFTPTANVSDATNAISVNLRGVSDLAGNVGRRTITSANYTVDTRDTSDTTGPTATITLADSALTQGQTTTVTIRFNEPVVGFDASDVVLSDANGTLDPLTSNADNTVWTARFTPTAYVNDSTNTIGVNLAGVTDAAGNAGVGSASSANYSVDTRDTIAPTATITLDNSALTKGQTATVTIRFSEPVNGFDLSDIDLSNANGTLSPFRHGEDRTVWTTTFTPTAGVVDSTNTISVDLTRVTDDAGNAGVGRAISANYSVSILDITGPTVTIGLFDSVLTAGKTTIVAFVFNEPVYGFDARDIVLTNANGTLGPLRRDEEYGNTWRATFTPTENVNDPTNTISLNLTGVTDGERNAGVGSATSHNYSVNTVRPTATIALADSALTAGETTTVSFRFSEPVTGFDASDIVCTGGTLSTPTANAERTVWTATFTPTDNVSARTNTIRVHLTGVTNATGNAGTGSAISANYSVDTRTDTTGPTPTITLADSALTAGETTTVTFRFSEPVNGFDASDIVCTSGTLSAPTANAERTVWTATFTPTANVSARENTIRVNLTGVTNAAGNAGTGSASSDNYAVNTQRPTATITLTDTTLTQGETPTVTFRFSEPVNGFTRDDIELSNANGTLGDPVINDDGRTWTALFTPRGNVNDPTNTIRVDLTGVTNAAGNAGTGSASSANYTVNTAGPTATIALSDTTLSVGETMTVTFWFSRPVNGFDSTDIVLTDANGTLSTLSTLTARATAGSYRVWTATFTPTANINDAANTISVNLSGVTDSADNAGTGSVSSDNYSVDTVRPTATITLADNALTAGKTTTVSFRFSEPVNGFDASDIVLTDANGTLGPLTANADGKTWTATFTPTANINDAANTISVNLSGVTDTAGNAGTGSASSDNYSVDTTRSVDTTGPTATITLADNALTAGESTTVSFRFSEPVNGFDASDVVLTDANGTLSAPTANAERTVWTATFTPTANVSALANTIRVNLAGVRDDAGNAGTGSAISTNYSVDTTRPTATITLADNALTVGETTTVSFRFSEPVNGFDASDVVLTDANGTLSPPTANAERTVWTATFTPTANVSVLANTIRVNLAGVRDDAGNAGTGSASSTNYSVDTTRPTATITLADTALTVGESTTVSFRFSEPVTGFDASDVVLTDANGTLSPPTANAERTVWTATFTPTANVSVLANTIRVNLAGVRDDAGNTGTGSAISTNYSVDTTRPTATITLADNALTVGESTTVSFRFSEPVNGFDASDVVLTDANGTLSPPTANAERTVWTATFTPTANVSVLANTIRVNLAGVRDDAGNTGTGSASSTNYSVDTTRPTATITLADTALTVGESTTVSFRFSEPVTGFDASDVVLTDANGTLSAPTANAERTVWTATFTPTANVSVLANTIRVNLAGVRDDAGNAGTGSAISTNYSVDTTRPTATITLADTALTVGESTTVSFRFSEPVTGFDASDVVLTDANGTLSAPTANAERTVWTATFTPTANVSVLANTIRVNLAGVRDDAGNAGTGSASSTNYSVDTTRPTVTITLADNALTVSETTTVSFRFSEPVSGFDASDIVLTDANGTLSPPTANAERTVWTATFTPRANVSVLANTIRVNLAGVRDDAGNAGTGSASSANYSVDTTRPTVTITLADNALTVGETTTVSFRFSEPVTGFDASDVVLTDANGTLSPPTANAERTVWTATFTPTANVSVLANTIRVNLSGVSDDAGNAGTGSASSDSYSVDTRPADTSGPTATITLADTALTAGESTTVSFRFNEPVNGFDASDIVLTDANGTLSPPTANAERTVWTATFTPTANVSAATNTIRVNLTGVSDDAGNAGTGNAISANYSVDTVRPTATITLADTALTAGESTTVSFRFNEPVNGFDASDIVCPSGTLSAPTANAERTVWTATFTPTNNVSALANTIRVNLTGVSDDAGNAGTGNAISANYSVDTVRPTATITLADTALTAGESTTVSFRFNEPVNGLDAGDIVLTDANGTLSAPTANAERTVWTATFTPTANTNARENTIRVDLAGVTDDAGNAGTGSASSANYSVHTTRPTATIALADSALSAGESTTVTFTFNEPVNNFDIRDIVCPNGRLSALTENAERTVWTATFTPNANANARTNAIRVDLAGVTNDVGTAGTGRALSTNYSVDTTRPTATITLADSVLTAGESTTVTIRFSEPVEDFDASDIVLTDANGTLSPPTANAERTVWTATFTPTANVSALANTIRVNLAGVRDEAGNAGTGSALSTNYSVDTVRPTATITLADNALTAGETTTVTFRFSETVNGFTRDDIELSDANGTMGPLTANTDGRTWTATFTPTGNVNDASNTIGVNLTGVTNAAGNAGTGTASSDNYTVNTVGPTAAITLTDTTLSAGETTTVTFRFSETVNGFTRDDVELSDANGTLGEPTSNDDGRTWTATFTPTANVNDASNTIHVNLTGVTNAVGNAGTGSASSDNYTVNTQRPTATITLADTTLSAGETTTVTFRFSETVNGFTRDDVELSDANGTLGEPTTNDNGRTWTATFTPTANVNDASNTIRVNLTGVTNAAGNAGTGTASSDNYTVNTQRPTATIMLADTTLSAGETTTVTFRFSETVNGFTRDDIELSDANGTLGEPTTNDDGRTWTATFTPTANVNDASNTIRVNLTGVTNAAGNAGTGTASSDNYTVNTQRPTATIMLTDTTLSAGETTTVTFRFSETVNGFTRDDIELSDANGTLGDLTTNDNGRTWTATFTPTANVNDASNTIRVNLTGVTNAAGNAGTGTASSDNYSVDTRPADTTGPTATITLADNALTAGETTTVTITFSEPVKDFDTSDIVCTSGTLSPPTANAERTVWTATFTPTADVSARVNTIRVNLAGVSDDAGNAGTGSASSDNYTVNTQRPTSTITLTDTTLSAGETTTVTFRFSETVNGFTRDDIELSDANGTLGEPTSNDNGRTWTATFTPTANVNDASNTIGVNLTGVTNAAGNAGTGTASSDNYTVNTQRPTATITLTDTTLTAGETTTVTFRFSETVNGFTRDDVELSDANGTLGEPTTNDNGRTWTATFTPTANVNDASNTIRVNLTGVTNAAGNAGTGSASSDNYSVNTRPADTSGPTATITLADSALTAGETTTVSFRFSEPVNGFDTSDIVLTDANGTLSPPTANAERTVWTATFTPTANVNDATNTIRVNLTGVRDDAGNAGTGSASSDNYSVNTRLADTTGPTATITLADSALTAGETTTVTITFSEPVKDFDTSDIVCTSGTLSPPTANAERTVWTATFTPTANVNDATNTIRVNLAGVSDDAGNVGTGTASSDSYTVNTQRPTSTITLADTTLSAGETTTVTFRFSEPVNGFTRNDVELSDANGTLGEPTTHDNGRTWTATFTPTANIENSSNTIRVSNAAGRAHSASYQIDTRAPVVASATVNASQLVLRYTEGNSLDATHIPSATAFTVRIDNVLTAVTAIVVNAQDKTVSLTLATPVANGQAVSVAYTDPTTGNDANAVQDAAGNDAATFSAMAVDNRTPAPQSPAPSAPPASSAPSAPSPSAPASPTDKDTKDTDSDGIPGSIEDQTPGISGPAGAAPVAGDGNGDGIRDSAQAAVASTSVVRSPTGASKPAGAASTHVTLVVGSQDGKVSPDSGARITRLEQKDAPAPLPKGMEMPLGLLNLDAALVAGRSSEKFSLYLDPALGVNGYWLRDSTGTWTNLSSAPYGGKMASEGGQLRLDFEIHDGGRFDADGRADGSITAPGAAARMQLSLVGQASDVAHGELWL</sequence>
<feature type="domain" description="Bacterial Ig-like" evidence="3">
    <location>
        <begin position="122"/>
        <end position="225"/>
    </location>
</feature>
<feature type="domain" description="Bacterial Ig-like" evidence="3">
    <location>
        <begin position="1187"/>
        <end position="1290"/>
    </location>
</feature>
<protein>
    <recommendedName>
        <fullName evidence="3">Bacterial Ig-like domain-containing protein</fullName>
    </recommendedName>
</protein>
<evidence type="ECO:0000313" key="5">
    <source>
        <dbReference type="Proteomes" id="UP001208935"/>
    </source>
</evidence>
<keyword evidence="5" id="KW-1185">Reference proteome</keyword>
<feature type="domain" description="Bacterial Ig-like" evidence="3">
    <location>
        <begin position="2231"/>
        <end position="2331"/>
    </location>
</feature>
<feature type="domain" description="Bacterial Ig-like" evidence="3">
    <location>
        <begin position="1811"/>
        <end position="1914"/>
    </location>
</feature>
<feature type="compositionally biased region" description="Polar residues" evidence="2">
    <location>
        <begin position="1904"/>
        <end position="1914"/>
    </location>
</feature>
<dbReference type="Gene3D" id="2.60.40.1220">
    <property type="match status" value="3"/>
</dbReference>
<dbReference type="Proteomes" id="UP001208935">
    <property type="component" value="Unassembled WGS sequence"/>
</dbReference>
<dbReference type="InterPro" id="IPR014755">
    <property type="entry name" value="Cu-Rt/internalin_Ig-like"/>
</dbReference>
<gene>
    <name evidence="4" type="ORF">D5039_14185</name>
</gene>
<dbReference type="PANTHER" id="PTHR34677:SF3">
    <property type="entry name" value="BACTERIAL IG-LIKE DOMAIN-CONTAINING PROTEIN"/>
    <property type="match status" value="1"/>
</dbReference>
<reference evidence="5" key="1">
    <citation type="submission" date="2023-07" db="EMBL/GenBank/DDBJ databases">
        <title>Verminephrobacter genomes.</title>
        <authorList>
            <person name="Lund M.B."/>
        </authorList>
    </citation>
    <scope>NUCLEOTIDE SEQUENCE [LARGE SCALE GENOMIC DNA]</scope>
    <source>
        <strain evidence="5">AtM5-05</strain>
    </source>
</reference>
<feature type="domain" description="Bacterial Ig-like" evidence="3">
    <location>
        <begin position="5"/>
        <end position="74"/>
    </location>
</feature>
<feature type="domain" description="Bacterial Ig-like" evidence="3">
    <location>
        <begin position="3168"/>
        <end position="3270"/>
    </location>
</feature>
<feature type="domain" description="Bacterial Ig-like" evidence="3">
    <location>
        <begin position="3488"/>
        <end position="3569"/>
    </location>
</feature>
<feature type="domain" description="Bacterial Ig-like" evidence="3">
    <location>
        <begin position="1395"/>
        <end position="1498"/>
    </location>
</feature>
<feature type="domain" description="Bacterial Ig-like" evidence="3">
    <location>
        <begin position="1707"/>
        <end position="1810"/>
    </location>
</feature>
<feature type="domain" description="Bacterial Ig-like" evidence="3">
    <location>
        <begin position="339"/>
        <end position="442"/>
    </location>
</feature>
<feature type="region of interest" description="Disordered" evidence="2">
    <location>
        <begin position="2942"/>
        <end position="2964"/>
    </location>
</feature>
<feature type="domain" description="Bacterial Ig-like" evidence="3">
    <location>
        <begin position="2436"/>
        <end position="2539"/>
    </location>
</feature>
<feature type="domain" description="Bacterial Ig-like" evidence="3">
    <location>
        <begin position="657"/>
        <end position="758"/>
    </location>
</feature>
<dbReference type="Pfam" id="PF13753">
    <property type="entry name" value="SWM_repeat"/>
    <property type="match status" value="1"/>
</dbReference>
<feature type="domain" description="Bacterial Ig-like" evidence="3">
    <location>
        <begin position="2749"/>
        <end position="2851"/>
    </location>
</feature>
<feature type="domain" description="Bacterial Ig-like" evidence="3">
    <location>
        <begin position="1499"/>
        <end position="1602"/>
    </location>
</feature>
<feature type="domain" description="Bacterial Ig-like" evidence="3">
    <location>
        <begin position="1083"/>
        <end position="1186"/>
    </location>
</feature>
<feature type="domain" description="Bacterial Ig-like" evidence="3">
    <location>
        <begin position="232"/>
        <end position="335"/>
    </location>
</feature>
<feature type="domain" description="Bacterial Ig-like" evidence="3">
    <location>
        <begin position="1291"/>
        <end position="1394"/>
    </location>
</feature>
<dbReference type="RefSeq" id="WP_265282576.1">
    <property type="nucleotide sequence ID" value="NZ_QZCW01000002.1"/>
</dbReference>
<feature type="domain" description="Bacterial Ig-like" evidence="3">
    <location>
        <begin position="2126"/>
        <end position="2229"/>
    </location>
</feature>
<feature type="domain" description="Bacterial Ig-like" evidence="3">
    <location>
        <begin position="973"/>
        <end position="1076"/>
    </location>
</feature>
<feature type="region of interest" description="Disordered" evidence="2">
    <location>
        <begin position="3043"/>
        <end position="3067"/>
    </location>
</feature>
<dbReference type="InterPro" id="IPR028059">
    <property type="entry name" value="SWM_rpt"/>
</dbReference>
<feature type="domain" description="Bacterial Ig-like" evidence="3">
    <location>
        <begin position="2541"/>
        <end position="2643"/>
    </location>
</feature>
<feature type="domain" description="Bacterial Ig-like" evidence="3">
    <location>
        <begin position="760"/>
        <end position="862"/>
    </location>
</feature>
<feature type="compositionally biased region" description="Polar residues" evidence="2">
    <location>
        <begin position="3052"/>
        <end position="3067"/>
    </location>
</feature>
<keyword evidence="1" id="KW-0732">Signal</keyword>
<feature type="domain" description="Bacterial Ig-like" evidence="3">
    <location>
        <begin position="2332"/>
        <end position="2435"/>
    </location>
</feature>
<organism evidence="4 5">
    <name type="scientific">Verminephrobacter aporrectodeae subsp. tuberculatae</name>
    <dbReference type="NCBI Taxonomy" id="1110392"/>
    <lineage>
        <taxon>Bacteria</taxon>
        <taxon>Pseudomonadati</taxon>
        <taxon>Pseudomonadota</taxon>
        <taxon>Betaproteobacteria</taxon>
        <taxon>Burkholderiales</taxon>
        <taxon>Comamonadaceae</taxon>
        <taxon>Verminephrobacter</taxon>
    </lineage>
</organism>
<feature type="domain" description="Bacterial Ig-like" evidence="3">
    <location>
        <begin position="446"/>
        <end position="550"/>
    </location>
</feature>
<feature type="region of interest" description="Disordered" evidence="2">
    <location>
        <begin position="1059"/>
        <end position="1082"/>
    </location>
</feature>
<evidence type="ECO:0000313" key="4">
    <source>
        <dbReference type="EMBL" id="MCW5322257.1"/>
    </source>
</evidence>
<feature type="compositionally biased region" description="Polar residues" evidence="2">
    <location>
        <begin position="3266"/>
        <end position="3280"/>
    </location>
</feature>
<evidence type="ECO:0000256" key="1">
    <source>
        <dbReference type="ARBA" id="ARBA00022729"/>
    </source>
</evidence>
<proteinExistence type="predicted"/>
<feature type="domain" description="Bacterial Ig-like" evidence="3">
    <location>
        <begin position="2645"/>
        <end position="2747"/>
    </location>
</feature>
<accession>A0ABT3KV75</accession>
<dbReference type="Pfam" id="PF19078">
    <property type="entry name" value="Big_12"/>
    <property type="match status" value="34"/>
</dbReference>
<feature type="domain" description="Bacterial Ig-like" evidence="3">
    <location>
        <begin position="864"/>
        <end position="972"/>
    </location>
</feature>
<dbReference type="PANTHER" id="PTHR34677">
    <property type="match status" value="1"/>
</dbReference>
<dbReference type="NCBIfam" id="NF041766">
    <property type="entry name" value="choice_anch_U"/>
    <property type="match status" value="1"/>
</dbReference>
<dbReference type="InterPro" id="IPR044048">
    <property type="entry name" value="Big_12"/>
</dbReference>
<feature type="domain" description="Bacterial Ig-like" evidence="3">
    <location>
        <begin position="2853"/>
        <end position="2955"/>
    </location>
</feature>
<feature type="domain" description="Bacterial Ig-like" evidence="3">
    <location>
        <begin position="1920"/>
        <end position="2023"/>
    </location>
</feature>
<evidence type="ECO:0000256" key="2">
    <source>
        <dbReference type="SAM" id="MobiDB-lite"/>
    </source>
</evidence>
<feature type="domain" description="Bacterial Ig-like" evidence="3">
    <location>
        <begin position="1603"/>
        <end position="1706"/>
    </location>
</feature>
<feature type="region of interest" description="Disordered" evidence="2">
    <location>
        <begin position="3689"/>
        <end position="3788"/>
    </location>
</feature>
<feature type="region of interest" description="Disordered" evidence="2">
    <location>
        <begin position="3257"/>
        <end position="3280"/>
    </location>
</feature>
<feature type="domain" description="Bacterial Ig-like" evidence="3">
    <location>
        <begin position="2024"/>
        <end position="2125"/>
    </location>
</feature>
<feature type="domain" description="Bacterial Ig-like" evidence="3">
    <location>
        <begin position="3385"/>
        <end position="3486"/>
    </location>
</feature>
<feature type="domain" description="Bacterial Ig-like" evidence="3">
    <location>
        <begin position="552"/>
        <end position="652"/>
    </location>
</feature>
<feature type="region of interest" description="Disordered" evidence="2">
    <location>
        <begin position="1894"/>
        <end position="1925"/>
    </location>
</feature>
<feature type="domain" description="Bacterial Ig-like" evidence="3">
    <location>
        <begin position="3276"/>
        <end position="3379"/>
    </location>
</feature>
<dbReference type="InterPro" id="IPR053784">
    <property type="entry name" value="Choice_anch_U_dom"/>
</dbReference>
<feature type="compositionally biased region" description="Low complexity" evidence="2">
    <location>
        <begin position="3764"/>
        <end position="3777"/>
    </location>
</feature>
<evidence type="ECO:0000259" key="3">
    <source>
        <dbReference type="Pfam" id="PF19078"/>
    </source>
</evidence>
<dbReference type="EMBL" id="QZCW01000002">
    <property type="protein sequence ID" value="MCW5322257.1"/>
    <property type="molecule type" value="Genomic_DNA"/>
</dbReference>
<comment type="caution">
    <text evidence="4">The sequence shown here is derived from an EMBL/GenBank/DDBJ whole genome shotgun (WGS) entry which is preliminary data.</text>
</comment>
<feature type="domain" description="Bacterial Ig-like" evidence="3">
    <location>
        <begin position="3064"/>
        <end position="3166"/>
    </location>
</feature>